<accession>A0A1I1VM07</accession>
<dbReference type="InterPro" id="IPR003593">
    <property type="entry name" value="AAA+_ATPase"/>
</dbReference>
<name>A0A1I1VM07_9GAMM</name>
<keyword evidence="4" id="KW-1185">Reference proteome</keyword>
<evidence type="ECO:0000313" key="3">
    <source>
        <dbReference type="EMBL" id="SFD82083.1"/>
    </source>
</evidence>
<reference evidence="3 4" key="1">
    <citation type="submission" date="2016-10" db="EMBL/GenBank/DDBJ databases">
        <authorList>
            <person name="de Groot N.N."/>
        </authorList>
    </citation>
    <scope>NUCLEOTIDE SEQUENCE [LARGE SCALE GENOMIC DNA]</scope>
    <source>
        <strain evidence="3 4">HL3</strain>
    </source>
</reference>
<feature type="region of interest" description="Disordered" evidence="1">
    <location>
        <begin position="30"/>
        <end position="74"/>
    </location>
</feature>
<dbReference type="STRING" id="1123397.SAMN05660831_02382"/>
<dbReference type="EMBL" id="FOMJ01000009">
    <property type="protein sequence ID" value="SFD82083.1"/>
    <property type="molecule type" value="Genomic_DNA"/>
</dbReference>
<dbReference type="Gene3D" id="3.40.50.300">
    <property type="entry name" value="P-loop containing nucleotide triphosphate hydrolases"/>
    <property type="match status" value="1"/>
</dbReference>
<dbReference type="CDD" id="cd19481">
    <property type="entry name" value="RecA-like_protease"/>
    <property type="match status" value="1"/>
</dbReference>
<dbReference type="Pfam" id="PF00004">
    <property type="entry name" value="AAA"/>
    <property type="match status" value="1"/>
</dbReference>
<dbReference type="SUPFAM" id="SSF52540">
    <property type="entry name" value="P-loop containing nucleoside triphosphate hydrolases"/>
    <property type="match status" value="1"/>
</dbReference>
<sequence>MDIYREFIHLARLAASGRQGDIRTLLRRAARSADKERPDFQDQLKSLLQRLPESEGQQPYRRVPPDSKTSPQPEMDSLLLEDSAAVAEPTWGPNLKGELDEIIAERAKIDDLRAAGVHPTRSVLFVGPPGVGKTMAARWLAKNTNRKLYTVDLASIMSSYLGRSGANLQKILSAAANDTNVLFIDEFDSVAKRRGDESDIGESKRLVNVLLQSLDNWPESGLLLGATNHPELLDRAIWRRFDRVLEFPMPTRDEIVMFTSSKLKLSGFKPSNEMSGIIAVGLEGRSFADVENWLNEAIRSSIVRDTPLDTILAKKVACLFTSQPVSERAKVATTLTMLGISQRAAASLLDLSRDTIRKYAKTGRE</sequence>
<protein>
    <submittedName>
        <fullName evidence="3">ATPase family associated with various cellular activities (AAA)</fullName>
    </submittedName>
</protein>
<evidence type="ECO:0000313" key="4">
    <source>
        <dbReference type="Proteomes" id="UP000198611"/>
    </source>
</evidence>
<gene>
    <name evidence="3" type="ORF">SAMN05660831_02382</name>
</gene>
<dbReference type="AlphaFoldDB" id="A0A1I1VM07"/>
<dbReference type="PANTHER" id="PTHR23077">
    <property type="entry name" value="AAA-FAMILY ATPASE"/>
    <property type="match status" value="1"/>
</dbReference>
<dbReference type="SMART" id="SM00382">
    <property type="entry name" value="AAA"/>
    <property type="match status" value="1"/>
</dbReference>
<dbReference type="InterPro" id="IPR003959">
    <property type="entry name" value="ATPase_AAA_core"/>
</dbReference>
<evidence type="ECO:0000259" key="2">
    <source>
        <dbReference type="SMART" id="SM00382"/>
    </source>
</evidence>
<dbReference type="GO" id="GO:0016887">
    <property type="term" value="F:ATP hydrolysis activity"/>
    <property type="evidence" value="ECO:0007669"/>
    <property type="project" value="InterPro"/>
</dbReference>
<dbReference type="Proteomes" id="UP000198611">
    <property type="component" value="Unassembled WGS sequence"/>
</dbReference>
<dbReference type="PANTHER" id="PTHR23077:SF198">
    <property type="entry name" value="ATP-DEPENDENT ZINC METALLOPROTEASE FTSH"/>
    <property type="match status" value="1"/>
</dbReference>
<organism evidence="3 4">
    <name type="scientific">Thiohalospira halophila DSM 15071</name>
    <dbReference type="NCBI Taxonomy" id="1123397"/>
    <lineage>
        <taxon>Bacteria</taxon>
        <taxon>Pseudomonadati</taxon>
        <taxon>Pseudomonadota</taxon>
        <taxon>Gammaproteobacteria</taxon>
        <taxon>Thiohalospirales</taxon>
        <taxon>Thiohalospiraceae</taxon>
        <taxon>Thiohalospira</taxon>
    </lineage>
</organism>
<feature type="domain" description="AAA+ ATPase" evidence="2">
    <location>
        <begin position="119"/>
        <end position="251"/>
    </location>
</feature>
<dbReference type="InterPro" id="IPR027417">
    <property type="entry name" value="P-loop_NTPase"/>
</dbReference>
<dbReference type="InterPro" id="IPR050168">
    <property type="entry name" value="AAA_ATPase_domain"/>
</dbReference>
<feature type="compositionally biased region" description="Basic and acidic residues" evidence="1">
    <location>
        <begin position="31"/>
        <end position="42"/>
    </location>
</feature>
<proteinExistence type="predicted"/>
<dbReference type="GO" id="GO:0005524">
    <property type="term" value="F:ATP binding"/>
    <property type="evidence" value="ECO:0007669"/>
    <property type="project" value="InterPro"/>
</dbReference>
<evidence type="ECO:0000256" key="1">
    <source>
        <dbReference type="SAM" id="MobiDB-lite"/>
    </source>
</evidence>